<evidence type="ECO:0000313" key="1">
    <source>
        <dbReference type="EMBL" id="TDW24916.1"/>
    </source>
</evidence>
<reference evidence="1 2" key="1">
    <citation type="submission" date="2019-03" db="EMBL/GenBank/DDBJ databases">
        <title>Genomic Encyclopedia of Type Strains, Phase IV (KMG-IV): sequencing the most valuable type-strain genomes for metagenomic binning, comparative biology and taxonomic classification.</title>
        <authorList>
            <person name="Goeker M."/>
        </authorList>
    </citation>
    <scope>NUCLEOTIDE SEQUENCE [LARGE SCALE GENOMIC DNA]</scope>
    <source>
        <strain evidence="1 2">DSM 28867</strain>
    </source>
</reference>
<evidence type="ECO:0000313" key="2">
    <source>
        <dbReference type="Proteomes" id="UP000294743"/>
    </source>
</evidence>
<accession>A0A4R8A3R1</accession>
<organism evidence="1 2">
    <name type="scientific">Breznakia blatticola</name>
    <dbReference type="NCBI Taxonomy" id="1754012"/>
    <lineage>
        <taxon>Bacteria</taxon>
        <taxon>Bacillati</taxon>
        <taxon>Bacillota</taxon>
        <taxon>Erysipelotrichia</taxon>
        <taxon>Erysipelotrichales</taxon>
        <taxon>Erysipelotrichaceae</taxon>
        <taxon>Breznakia</taxon>
    </lineage>
</organism>
<name>A0A4R8A3R1_9FIRM</name>
<dbReference type="AlphaFoldDB" id="A0A4R8A3R1"/>
<dbReference type="RefSeq" id="WP_134168515.1">
    <property type="nucleotide sequence ID" value="NZ_SODD01000007.1"/>
</dbReference>
<dbReference type="OrthoDB" id="9837072at2"/>
<sequence length="92" mass="10977">MKKYLVYRTGDDKTGKMLNMKLKNFKVGSKDGKWILKNDGKMLMIFDDYNEAEFFFDKLTDFRTTDAPYLDLNEVKKYWEKESTKTGNRPIK</sequence>
<keyword evidence="2" id="KW-1185">Reference proteome</keyword>
<comment type="caution">
    <text evidence="1">The sequence shown here is derived from an EMBL/GenBank/DDBJ whole genome shotgun (WGS) entry which is preliminary data.</text>
</comment>
<protein>
    <submittedName>
        <fullName evidence="1">Uncharacterized protein</fullName>
    </submittedName>
</protein>
<dbReference type="Proteomes" id="UP000294743">
    <property type="component" value="Unassembled WGS sequence"/>
</dbReference>
<proteinExistence type="predicted"/>
<dbReference type="EMBL" id="SODD01000007">
    <property type="protein sequence ID" value="TDW24916.1"/>
    <property type="molecule type" value="Genomic_DNA"/>
</dbReference>
<gene>
    <name evidence="1" type="ORF">EDD63_10768</name>
</gene>